<dbReference type="GO" id="GO:0006261">
    <property type="term" value="P:DNA-templated DNA replication"/>
    <property type="evidence" value="ECO:0007669"/>
    <property type="project" value="UniProtKB-UniRule"/>
</dbReference>
<dbReference type="Gene3D" id="3.30.1900.20">
    <property type="match status" value="2"/>
</dbReference>
<comment type="subcellular location">
    <subcellularLocation>
        <location evidence="2 13">Cytoplasm</location>
    </subcellularLocation>
</comment>
<keyword evidence="10 13" id="KW-0239">DNA-directed DNA polymerase</keyword>
<dbReference type="InterPro" id="IPR028112">
    <property type="entry name" value="DNA_PolC-type_N_I"/>
</dbReference>
<evidence type="ECO:0000259" key="15">
    <source>
        <dbReference type="SMART" id="SM00481"/>
    </source>
</evidence>
<dbReference type="NCBIfam" id="NF001688">
    <property type="entry name" value="PRK00448.1"/>
    <property type="match status" value="1"/>
</dbReference>
<dbReference type="InterPro" id="IPR004013">
    <property type="entry name" value="PHP_dom"/>
</dbReference>
<dbReference type="InterPro" id="IPR029460">
    <property type="entry name" value="DNAPol_HHH"/>
</dbReference>
<dbReference type="SUPFAM" id="SSF89550">
    <property type="entry name" value="PHP domain-like"/>
    <property type="match status" value="1"/>
</dbReference>
<dbReference type="Pfam" id="PF17657">
    <property type="entry name" value="DNA_pol3_finger"/>
    <property type="match status" value="1"/>
</dbReference>
<dbReference type="InterPro" id="IPR012340">
    <property type="entry name" value="NA-bd_OB-fold"/>
</dbReference>
<dbReference type="EC" id="2.7.7.7" evidence="13"/>
<evidence type="ECO:0000256" key="7">
    <source>
        <dbReference type="ARBA" id="ARBA00022722"/>
    </source>
</evidence>
<dbReference type="SUPFAM" id="SSF53098">
    <property type="entry name" value="Ribonuclease H-like"/>
    <property type="match status" value="1"/>
</dbReference>
<sequence>MQHASDGRIRFELLLREAALPAEWIDSHFRDGYIQKVEISRTRKEWTFYFHKDTLIPASVYVGFTGRIKEKLSHIADIRAIVLNYSDAVETDELLQEYWNVFVEWMQKEFPSVNGWLAKARVEAAGGLLTIYMLDDTGLELARKKTIDAHAVRFYEERFGRVCRVKMMAGESRQEAYEQFQQKIQQESRDAIDQLIASAKEEEASSAASDGGEAPQVLQHGYDIKDEPVPIQQILEEEKKATIRGTVFGLEVKELRNGNTLYQFHVTDFTDSLTIKMFGKNKEDNKMLSLLKNGMWLKLRGRVEYDRFLNPPELVMMPSDVREMNAPAERKDDAELKRVEFHLHTTMSTMDAVTPVDAYIKTAAKWGHKAIAVSDHGNVQCFPDAVKGGKKHGIKVLFGVEANVVSDSVPMVLNPREEVIADATYVVFDIETTGLSVTANKIIELAAVKMKAGQEIDRFATFINPHEPIPYNIQQLTNITDDMVADAPELAPKLKEFLAFIGDSVLVAHNARFDIGFIQEACKSNGFPEVVNPVLDTLELARYLHPTMKNHRLNTLSDLYKVSLESHHRAIDDTLALAGVLNGLIKDANARGVTELGRLNSVNENSWKTTRPFHSGIYALNATGKKNLFKLISLSHTDYFRRVACIPRSKLIELREGLLVLSGCEKGELFETVLNKSVEEAEEVAKFYDVLEVQPLDFYIHLLDKGLVGSRAELEEALRRIVRIGEKLGKPVIATGNVHYLVPREKLFRDITIHGITGFSPLKDQRKPDAHFRTTNEMLEAFAFLGAEKAMEIVVTNTNELADRFEPFDMFPKKGGPTDNGLFSPIIDGADEEIRNTCYETAKKMYGEQLPDVVVQRLEKELVPIIKYGFSANYLISERLVKKSNEDGYLVGSRGSVGSSVVATFLGISEVNPLPAHYLCLNPECRHSEWFLDGSVPSGFDLPNKNCPNCGKPMKGEGQDIPFETFLGFKGDKVPDIDLNFSGEYQPQAHNYTKVLFGEKSVFRAGTIGTVAEKTGFGYAKKYQEDHGKSWRGAELNRIAAGVTGVKRSTGQHPGGIVVVPNYIDVEDITPVQYPADDTSADWKTTHFDYHAFDENLLKLDILGHDDPTMMRMLQDLTGVDPTTIPMNDPKVMSLFNSVEALGVQPQTIRSPVATFGVPEMGTRFVRQMLEETKPSSFADLLQISGLSHGTGVWLGNAQELIKNGTCTIKTVIGCRDDIMLFLIYKAGMDASLAFKITESVRKGKGLTPEWIEEMKRCGVPQWYIDSCLRIEYMFPKAHASAYVISAVRTAYFKLYYPIQYYATYFSVRAADFDVELFCQGYDAILKMLLEIEGKGFQATTKEKNMISILEMGLEMTARGFKVKPIDLYRSDATRFIVDGDALVPPFSSVAGVGENAARNIAAARDDGEYLSVEDFQQRSKASKTIVELLSGLGCFRGMPESNQLMLF</sequence>
<dbReference type="InterPro" id="IPR011708">
    <property type="entry name" value="DNA_pol3_alpha_NTPase_dom"/>
</dbReference>
<dbReference type="NCBIfam" id="TIGR00573">
    <property type="entry name" value="dnaq"/>
    <property type="match status" value="1"/>
</dbReference>
<dbReference type="Pfam" id="PF01336">
    <property type="entry name" value="tRNA_anti-codon"/>
    <property type="match status" value="1"/>
</dbReference>
<dbReference type="Gene3D" id="1.10.150.700">
    <property type="entry name" value="PolC, middle finger domain"/>
    <property type="match status" value="1"/>
</dbReference>
<reference evidence="16 17" key="1">
    <citation type="submission" date="2018-09" db="EMBL/GenBank/DDBJ databases">
        <title>Cohnella cavernae sp. nov., isolated from a karst cave.</title>
        <authorList>
            <person name="Zhu H."/>
        </authorList>
    </citation>
    <scope>NUCLEOTIDE SEQUENCE [LARGE SCALE GENOMIC DNA]</scope>
    <source>
        <strain evidence="16 17">K2E09-144</strain>
    </source>
</reference>
<dbReference type="Gene3D" id="1.10.150.870">
    <property type="match status" value="1"/>
</dbReference>
<comment type="similarity">
    <text evidence="13">Belongs to the DNA polymerase type-C family. PolC subfamily.</text>
</comment>
<evidence type="ECO:0000256" key="1">
    <source>
        <dbReference type="ARBA" id="ARBA00003452"/>
    </source>
</evidence>
<dbReference type="GO" id="GO:0003677">
    <property type="term" value="F:DNA binding"/>
    <property type="evidence" value="ECO:0007669"/>
    <property type="project" value="UniProtKB-UniRule"/>
</dbReference>
<keyword evidence="3 13" id="KW-0963">Cytoplasm</keyword>
<feature type="domain" description="Polymerase/histidinol phosphatase N-terminal" evidence="15">
    <location>
        <begin position="339"/>
        <end position="406"/>
    </location>
</feature>
<evidence type="ECO:0000313" key="17">
    <source>
        <dbReference type="Proteomes" id="UP000266340"/>
    </source>
</evidence>
<dbReference type="InterPro" id="IPR003141">
    <property type="entry name" value="Pol/His_phosphatase_N"/>
</dbReference>
<dbReference type="InterPro" id="IPR024754">
    <property type="entry name" value="DNA_PolC-like_N_II"/>
</dbReference>
<dbReference type="GO" id="GO:0003887">
    <property type="term" value="F:DNA-directed DNA polymerase activity"/>
    <property type="evidence" value="ECO:0007669"/>
    <property type="project" value="UniProtKB-UniRule"/>
</dbReference>
<dbReference type="PANTHER" id="PTHR32294">
    <property type="entry name" value="DNA POLYMERASE III SUBUNIT ALPHA"/>
    <property type="match status" value="1"/>
</dbReference>
<evidence type="ECO:0000256" key="4">
    <source>
        <dbReference type="ARBA" id="ARBA00022679"/>
    </source>
</evidence>
<dbReference type="InterPro" id="IPR004365">
    <property type="entry name" value="NA-bd_OB_tRNA"/>
</dbReference>
<dbReference type="Pfam" id="PF00929">
    <property type="entry name" value="RNase_T"/>
    <property type="match status" value="1"/>
</dbReference>
<evidence type="ECO:0000256" key="2">
    <source>
        <dbReference type="ARBA" id="ARBA00004496"/>
    </source>
</evidence>
<dbReference type="InterPro" id="IPR036397">
    <property type="entry name" value="RNaseH_sf"/>
</dbReference>
<dbReference type="Gene3D" id="2.40.50.140">
    <property type="entry name" value="Nucleic acid-binding proteins"/>
    <property type="match status" value="1"/>
</dbReference>
<dbReference type="InterPro" id="IPR016195">
    <property type="entry name" value="Pol/histidinol_Pase-like"/>
</dbReference>
<feature type="domain" description="Exonuclease" evidence="14">
    <location>
        <begin position="424"/>
        <end position="590"/>
    </location>
</feature>
<dbReference type="Pfam" id="PF07733">
    <property type="entry name" value="DNA_pol3_alpha"/>
    <property type="match status" value="1"/>
</dbReference>
<dbReference type="InterPro" id="IPR012337">
    <property type="entry name" value="RNaseH-like_sf"/>
</dbReference>
<comment type="catalytic activity">
    <reaction evidence="12 13">
        <text>DNA(n) + a 2'-deoxyribonucleoside 5'-triphosphate = DNA(n+1) + diphosphate</text>
        <dbReference type="Rhea" id="RHEA:22508"/>
        <dbReference type="Rhea" id="RHEA-COMP:17339"/>
        <dbReference type="Rhea" id="RHEA-COMP:17340"/>
        <dbReference type="ChEBI" id="CHEBI:33019"/>
        <dbReference type="ChEBI" id="CHEBI:61560"/>
        <dbReference type="ChEBI" id="CHEBI:173112"/>
        <dbReference type="EC" id="2.7.7.7"/>
    </reaction>
</comment>
<dbReference type="InterPro" id="IPR006308">
    <property type="entry name" value="Pol_III_a_PolC-type_gram_pos"/>
</dbReference>
<evidence type="ECO:0000256" key="13">
    <source>
        <dbReference type="HAMAP-Rule" id="MF_00356"/>
    </source>
</evidence>
<keyword evidence="7 13" id="KW-0540">Nuclease</keyword>
<dbReference type="SMART" id="SM00479">
    <property type="entry name" value="EXOIII"/>
    <property type="match status" value="1"/>
</dbReference>
<dbReference type="CDD" id="cd06127">
    <property type="entry name" value="DEDDh"/>
    <property type="match status" value="1"/>
</dbReference>
<evidence type="ECO:0000313" key="16">
    <source>
        <dbReference type="EMBL" id="RIE03322.1"/>
    </source>
</evidence>
<dbReference type="RefSeq" id="WP_119149460.1">
    <property type="nucleotide sequence ID" value="NZ_JBHSOV010000024.1"/>
</dbReference>
<dbReference type="Gene3D" id="3.30.420.10">
    <property type="entry name" value="Ribonuclease H-like superfamily/Ribonuclease H"/>
    <property type="match status" value="1"/>
</dbReference>
<dbReference type="InterPro" id="IPR044923">
    <property type="entry name" value="PolC_middle_finger_sf"/>
</dbReference>
<dbReference type="NCBIfam" id="TIGR01405">
    <property type="entry name" value="polC_Gram_pos"/>
    <property type="match status" value="1"/>
</dbReference>
<accession>A0A398CM40</accession>
<keyword evidence="5 13" id="KW-0548">Nucleotidyltransferase</keyword>
<dbReference type="PANTHER" id="PTHR32294:SF5">
    <property type="entry name" value="DNA POLYMERASE III POLC-TYPE"/>
    <property type="match status" value="1"/>
</dbReference>
<dbReference type="OrthoDB" id="9804290at2"/>
<dbReference type="GO" id="GO:0008408">
    <property type="term" value="F:3'-5' exonuclease activity"/>
    <property type="evidence" value="ECO:0007669"/>
    <property type="project" value="UniProtKB-UniRule"/>
</dbReference>
<proteinExistence type="inferred from homology"/>
<comment type="caution">
    <text evidence="16">The sequence shown here is derived from an EMBL/GenBank/DDBJ whole genome shotgun (WGS) entry which is preliminary data.</text>
</comment>
<dbReference type="Gene3D" id="3.20.20.140">
    <property type="entry name" value="Metal-dependent hydrolases"/>
    <property type="match status" value="2"/>
</dbReference>
<evidence type="ECO:0000256" key="9">
    <source>
        <dbReference type="ARBA" id="ARBA00022839"/>
    </source>
</evidence>
<evidence type="ECO:0000256" key="12">
    <source>
        <dbReference type="ARBA" id="ARBA00049244"/>
    </source>
</evidence>
<evidence type="ECO:0000256" key="10">
    <source>
        <dbReference type="ARBA" id="ARBA00022932"/>
    </source>
</evidence>
<name>A0A398CM40_9BACL</name>
<evidence type="ECO:0000256" key="3">
    <source>
        <dbReference type="ARBA" id="ARBA00022490"/>
    </source>
</evidence>
<dbReference type="InterPro" id="IPR004805">
    <property type="entry name" value="DnaE2/DnaE/PolC"/>
</dbReference>
<dbReference type="Pfam" id="PF11490">
    <property type="entry name" value="DNA_pol3_a_NII"/>
    <property type="match status" value="1"/>
</dbReference>
<keyword evidence="17" id="KW-1185">Reference proteome</keyword>
<dbReference type="CDD" id="cd04484">
    <property type="entry name" value="polC_OBF"/>
    <property type="match status" value="1"/>
</dbReference>
<dbReference type="InterPro" id="IPR013520">
    <property type="entry name" value="Ribonucl_H"/>
</dbReference>
<comment type="function">
    <text evidence="1 13">Required for replicative DNA synthesis. This DNA polymerase also exhibits 3' to 5' exonuclease activity.</text>
</comment>
<dbReference type="Pfam" id="PF14480">
    <property type="entry name" value="DNA_pol3_a_NI"/>
    <property type="match status" value="1"/>
</dbReference>
<comment type="function">
    <text evidence="11">DNA polymerase III is a complex, multichain enzyme responsible for most of the replicative synthesis in bacteria. This DNA polymerase also exhibits 3' to 5' exonuclease activity. The alpha chain is the DNA polymerase.</text>
</comment>
<dbReference type="GO" id="GO:0005737">
    <property type="term" value="C:cytoplasm"/>
    <property type="evidence" value="ECO:0007669"/>
    <property type="project" value="UniProtKB-SubCell"/>
</dbReference>
<dbReference type="Pfam" id="PF14579">
    <property type="entry name" value="HHH_6"/>
    <property type="match status" value="1"/>
</dbReference>
<evidence type="ECO:0000256" key="5">
    <source>
        <dbReference type="ARBA" id="ARBA00022695"/>
    </source>
</evidence>
<gene>
    <name evidence="13" type="primary">polC</name>
    <name evidence="16" type="ORF">D3H35_11580</name>
</gene>
<dbReference type="InterPro" id="IPR006054">
    <property type="entry name" value="DnaQ"/>
</dbReference>
<evidence type="ECO:0000256" key="8">
    <source>
        <dbReference type="ARBA" id="ARBA00022801"/>
    </source>
</evidence>
<protein>
    <recommendedName>
        <fullName evidence="13">DNA polymerase III PolC-type</fullName>
        <shortName evidence="13">PolIII</shortName>
        <ecNumber evidence="13">2.7.7.7</ecNumber>
    </recommendedName>
</protein>
<organism evidence="16 17">
    <name type="scientific">Cohnella faecalis</name>
    <dbReference type="NCBI Taxonomy" id="2315694"/>
    <lineage>
        <taxon>Bacteria</taxon>
        <taxon>Bacillati</taxon>
        <taxon>Bacillota</taxon>
        <taxon>Bacilli</taxon>
        <taxon>Bacillales</taxon>
        <taxon>Paenibacillaceae</taxon>
        <taxon>Cohnella</taxon>
    </lineage>
</organism>
<keyword evidence="4 13" id="KW-0808">Transferase</keyword>
<dbReference type="FunFam" id="3.30.420.10:FF:000045">
    <property type="entry name" value="3'-5' exonuclease DinG"/>
    <property type="match status" value="1"/>
</dbReference>
<dbReference type="CDD" id="cd07435">
    <property type="entry name" value="PHP_PolIIIA_POLC"/>
    <property type="match status" value="1"/>
</dbReference>
<dbReference type="InterPro" id="IPR040982">
    <property type="entry name" value="DNA_pol3_finger"/>
</dbReference>
<dbReference type="Gene3D" id="6.10.140.1510">
    <property type="match status" value="1"/>
</dbReference>
<keyword evidence="6 13" id="KW-0235">DNA replication</keyword>
<dbReference type="HAMAP" id="MF_00356">
    <property type="entry name" value="DNApol_PolC"/>
    <property type="match status" value="1"/>
</dbReference>
<evidence type="ECO:0000256" key="11">
    <source>
        <dbReference type="ARBA" id="ARBA00025611"/>
    </source>
</evidence>
<keyword evidence="9 13" id="KW-0269">Exonuclease</keyword>
<evidence type="ECO:0000256" key="6">
    <source>
        <dbReference type="ARBA" id="ARBA00022705"/>
    </source>
</evidence>
<dbReference type="Proteomes" id="UP000266340">
    <property type="component" value="Unassembled WGS sequence"/>
</dbReference>
<dbReference type="Pfam" id="PF02811">
    <property type="entry name" value="PHP"/>
    <property type="match status" value="1"/>
</dbReference>
<keyword evidence="8 13" id="KW-0378">Hydrolase</keyword>
<evidence type="ECO:0000259" key="14">
    <source>
        <dbReference type="SMART" id="SM00479"/>
    </source>
</evidence>
<dbReference type="SMART" id="SM00481">
    <property type="entry name" value="POLIIIAc"/>
    <property type="match status" value="1"/>
</dbReference>
<dbReference type="EMBL" id="QXJM01000037">
    <property type="protein sequence ID" value="RIE03322.1"/>
    <property type="molecule type" value="Genomic_DNA"/>
</dbReference>